<feature type="compositionally biased region" description="Basic and acidic residues" evidence="1">
    <location>
        <begin position="171"/>
        <end position="192"/>
    </location>
</feature>
<dbReference type="EMBL" id="JABCKV010000010">
    <property type="protein sequence ID" value="KAG5647369.1"/>
    <property type="molecule type" value="Genomic_DNA"/>
</dbReference>
<dbReference type="Proteomes" id="UP000775547">
    <property type="component" value="Unassembled WGS sequence"/>
</dbReference>
<evidence type="ECO:0008006" key="4">
    <source>
        <dbReference type="Google" id="ProtNLM"/>
    </source>
</evidence>
<feature type="compositionally biased region" description="Low complexity" evidence="1">
    <location>
        <begin position="346"/>
        <end position="372"/>
    </location>
</feature>
<feature type="compositionally biased region" description="Low complexity" evidence="1">
    <location>
        <begin position="292"/>
        <end position="306"/>
    </location>
</feature>
<organism evidence="2 3">
    <name type="scientific">Asterophora parasitica</name>
    <dbReference type="NCBI Taxonomy" id="117018"/>
    <lineage>
        <taxon>Eukaryota</taxon>
        <taxon>Fungi</taxon>
        <taxon>Dikarya</taxon>
        <taxon>Basidiomycota</taxon>
        <taxon>Agaricomycotina</taxon>
        <taxon>Agaricomycetes</taxon>
        <taxon>Agaricomycetidae</taxon>
        <taxon>Agaricales</taxon>
        <taxon>Tricholomatineae</taxon>
        <taxon>Lyophyllaceae</taxon>
        <taxon>Asterophora</taxon>
    </lineage>
</organism>
<feature type="compositionally biased region" description="Low complexity" evidence="1">
    <location>
        <begin position="197"/>
        <end position="213"/>
    </location>
</feature>
<feature type="region of interest" description="Disordered" evidence="1">
    <location>
        <begin position="143"/>
        <end position="461"/>
    </location>
</feature>
<proteinExistence type="predicted"/>
<reference evidence="2" key="2">
    <citation type="submission" date="2021-10" db="EMBL/GenBank/DDBJ databases">
        <title>Phylogenomics reveals ancestral predisposition of the termite-cultivated fungus Termitomyces towards a domesticated lifestyle.</title>
        <authorList>
            <person name="Auxier B."/>
            <person name="Grum-Grzhimaylo A."/>
            <person name="Cardenas M.E."/>
            <person name="Lodge J.D."/>
            <person name="Laessoe T."/>
            <person name="Pedersen O."/>
            <person name="Smith M.E."/>
            <person name="Kuyper T.W."/>
            <person name="Franco-Molano E.A."/>
            <person name="Baroni T.J."/>
            <person name="Aanen D.K."/>
        </authorList>
    </citation>
    <scope>NUCLEOTIDE SEQUENCE</scope>
    <source>
        <strain evidence="2">AP01</strain>
        <tissue evidence="2">Mycelium</tissue>
    </source>
</reference>
<keyword evidence="3" id="KW-1185">Reference proteome</keyword>
<feature type="compositionally biased region" description="Polar residues" evidence="1">
    <location>
        <begin position="262"/>
        <end position="271"/>
    </location>
</feature>
<evidence type="ECO:0000313" key="2">
    <source>
        <dbReference type="EMBL" id="KAG5647369.1"/>
    </source>
</evidence>
<evidence type="ECO:0000256" key="1">
    <source>
        <dbReference type="SAM" id="MobiDB-lite"/>
    </source>
</evidence>
<sequence>MTELVKLPSGISLQVDLARPTSSTTEGEKLAICLHPWSWLGGQKDDPVLRSVEDELLESHFVLRYNSRGVGGSTGWSSFTGFSEAKDLEDLAEWAVQKISTVKALVLVLPFTFPFILIPSFKQMPLPDERPRQSVANLIGRFENQVRRQPSSSPGSARSSSVVSHTTGDSAKGELKEKREWPPKSAATDERPPPIVPSSSWSRSQAAAAQVSSPPKPRLVTATQADVEDSAPTPRTTSTTSMDDTRIASLPHNELTVAVTAPTPTSSNTLITAKPPSKTPLKAPISKPPLSSAPRTPAKATPRPSTGHPPTAQPLRPQHTGPASTSARKSLVPKSTPVTPARSKTPSRATPASTTPFRPKTPSSTRSKTPSTGLFAPTAASLAKSRNAPPLPPTPTKKVTLSSSAAERLSKPTAASLSKARTPTAVPARGGAKPPVRGGAAPQGTAKPRVSTASAATPRNAAAAATATVAVGAAIASVKVAHVADEAEEGSGHDPESIDASVVDGQAIHAESVTNDKTPTSDEVVVDDEASELAVHSDADAALEDDIAVAKSPEPVTEEVETLEVDEAPPAADERVDEVKSRSQVGDDIEDIVNLLETTSLSKVRPASIASIPDEVSEIPDEE</sequence>
<reference evidence="2" key="1">
    <citation type="submission" date="2020-07" db="EMBL/GenBank/DDBJ databases">
        <authorList>
            <person name="Nieuwenhuis M."/>
            <person name="Van De Peppel L.J.J."/>
        </authorList>
    </citation>
    <scope>NUCLEOTIDE SEQUENCE</scope>
    <source>
        <strain evidence="2">AP01</strain>
        <tissue evidence="2">Mycelium</tissue>
    </source>
</reference>
<accession>A0A9P7KFC9</accession>
<dbReference type="InterPro" id="IPR029058">
    <property type="entry name" value="AB_hydrolase_fold"/>
</dbReference>
<dbReference type="OrthoDB" id="10260961at2759"/>
<gene>
    <name evidence="2" type="ORF">DXG03_000437</name>
</gene>
<dbReference type="PANTHER" id="PTHR42103">
    <property type="entry name" value="ALPHA/BETA-HYDROLASES SUPERFAMILY PROTEIN"/>
    <property type="match status" value="1"/>
</dbReference>
<dbReference type="PANTHER" id="PTHR42103:SF2">
    <property type="entry name" value="AB HYDROLASE-1 DOMAIN-CONTAINING PROTEIN"/>
    <property type="match status" value="1"/>
</dbReference>
<dbReference type="Gene3D" id="3.40.50.1820">
    <property type="entry name" value="alpha/beta hydrolase"/>
    <property type="match status" value="1"/>
</dbReference>
<protein>
    <recommendedName>
        <fullName evidence="4">Alpha/beta-hydrolase</fullName>
    </recommendedName>
</protein>
<feature type="compositionally biased region" description="Low complexity" evidence="1">
    <location>
        <begin position="451"/>
        <end position="461"/>
    </location>
</feature>
<comment type="caution">
    <text evidence="2">The sequence shown here is derived from an EMBL/GenBank/DDBJ whole genome shotgun (WGS) entry which is preliminary data.</text>
</comment>
<evidence type="ECO:0000313" key="3">
    <source>
        <dbReference type="Proteomes" id="UP000775547"/>
    </source>
</evidence>
<name>A0A9P7KFC9_9AGAR</name>
<feature type="compositionally biased region" description="Low complexity" evidence="1">
    <location>
        <begin position="150"/>
        <end position="164"/>
    </location>
</feature>
<dbReference type="SUPFAM" id="SSF53474">
    <property type="entry name" value="alpha/beta-Hydrolases"/>
    <property type="match status" value="1"/>
</dbReference>
<dbReference type="AlphaFoldDB" id="A0A9P7KFC9"/>
<feature type="compositionally biased region" description="Low complexity" evidence="1">
    <location>
        <begin position="232"/>
        <end position="242"/>
    </location>
</feature>